<reference evidence="13 14" key="1">
    <citation type="submission" date="2022-12" db="EMBL/GenBank/DDBJ databases">
        <title>Chromosome-level genome assembly of true bugs.</title>
        <authorList>
            <person name="Ma L."/>
            <person name="Li H."/>
        </authorList>
    </citation>
    <scope>NUCLEOTIDE SEQUENCE [LARGE SCALE GENOMIC DNA]</scope>
    <source>
        <strain evidence="13">Lab_2022b</strain>
    </source>
</reference>
<keyword evidence="4" id="KW-0489">Methyltransferase</keyword>
<dbReference type="GO" id="GO:0034587">
    <property type="term" value="P:piRNA processing"/>
    <property type="evidence" value="ECO:0007669"/>
    <property type="project" value="TreeGrafter"/>
</dbReference>
<dbReference type="GO" id="GO:0046872">
    <property type="term" value="F:metal ion binding"/>
    <property type="evidence" value="ECO:0007669"/>
    <property type="project" value="UniProtKB-KW"/>
</dbReference>
<evidence type="ECO:0000256" key="12">
    <source>
        <dbReference type="ARBA" id="ARBA00048418"/>
    </source>
</evidence>
<protein>
    <recommendedName>
        <fullName evidence="3">Small RNA 2'-O-methyltransferase</fullName>
        <ecNumber evidence="11">2.1.1.386</ecNumber>
    </recommendedName>
</protein>
<evidence type="ECO:0000256" key="8">
    <source>
        <dbReference type="ARBA" id="ARBA00022842"/>
    </source>
</evidence>
<dbReference type="EMBL" id="JAPXFL010000012">
    <property type="protein sequence ID" value="KAK9498556.1"/>
    <property type="molecule type" value="Genomic_DNA"/>
</dbReference>
<keyword evidence="5" id="KW-0808">Transferase</keyword>
<dbReference type="GO" id="GO:0030422">
    <property type="term" value="P:siRNA processing"/>
    <property type="evidence" value="ECO:0007669"/>
    <property type="project" value="TreeGrafter"/>
</dbReference>
<evidence type="ECO:0000256" key="9">
    <source>
        <dbReference type="ARBA" id="ARBA00022884"/>
    </source>
</evidence>
<comment type="similarity">
    <text evidence="2">Belongs to the methyltransferase superfamily. HEN1 family.</text>
</comment>
<keyword evidence="7" id="KW-0479">Metal-binding</keyword>
<dbReference type="Gene3D" id="3.40.50.150">
    <property type="entry name" value="Vaccinia Virus protein VP39"/>
    <property type="match status" value="1"/>
</dbReference>
<dbReference type="GO" id="GO:0090486">
    <property type="term" value="F:small RNA 2'-O-methyltransferase activity"/>
    <property type="evidence" value="ECO:0007669"/>
    <property type="project" value="UniProtKB-EC"/>
</dbReference>
<dbReference type="Proteomes" id="UP001461498">
    <property type="component" value="Unassembled WGS sequence"/>
</dbReference>
<dbReference type="InterPro" id="IPR026610">
    <property type="entry name" value="Hen1"/>
</dbReference>
<evidence type="ECO:0000256" key="4">
    <source>
        <dbReference type="ARBA" id="ARBA00022603"/>
    </source>
</evidence>
<keyword evidence="9" id="KW-0694">RNA-binding</keyword>
<proteinExistence type="inferred from homology"/>
<dbReference type="GO" id="GO:0005634">
    <property type="term" value="C:nucleus"/>
    <property type="evidence" value="ECO:0007669"/>
    <property type="project" value="TreeGrafter"/>
</dbReference>
<dbReference type="PANTHER" id="PTHR21404">
    <property type="entry name" value="HEN1"/>
    <property type="match status" value="1"/>
</dbReference>
<evidence type="ECO:0000256" key="11">
    <source>
        <dbReference type="ARBA" id="ARBA00035025"/>
    </source>
</evidence>
<gene>
    <name evidence="13" type="ORF">O3M35_003163</name>
</gene>
<keyword evidence="10" id="KW-0943">RNA-mediated gene silencing</keyword>
<organism evidence="13 14">
    <name type="scientific">Rhynocoris fuscipes</name>
    <dbReference type="NCBI Taxonomy" id="488301"/>
    <lineage>
        <taxon>Eukaryota</taxon>
        <taxon>Metazoa</taxon>
        <taxon>Ecdysozoa</taxon>
        <taxon>Arthropoda</taxon>
        <taxon>Hexapoda</taxon>
        <taxon>Insecta</taxon>
        <taxon>Pterygota</taxon>
        <taxon>Neoptera</taxon>
        <taxon>Paraneoptera</taxon>
        <taxon>Hemiptera</taxon>
        <taxon>Heteroptera</taxon>
        <taxon>Panheteroptera</taxon>
        <taxon>Cimicomorpha</taxon>
        <taxon>Reduviidae</taxon>
        <taxon>Harpactorinae</taxon>
        <taxon>Harpactorini</taxon>
        <taxon>Rhynocoris</taxon>
    </lineage>
</organism>
<dbReference type="GO" id="GO:0003723">
    <property type="term" value="F:RNA binding"/>
    <property type="evidence" value="ECO:0007669"/>
    <property type="project" value="UniProtKB-KW"/>
</dbReference>
<evidence type="ECO:0000256" key="3">
    <source>
        <dbReference type="ARBA" id="ARBA00021330"/>
    </source>
</evidence>
<evidence type="ECO:0000313" key="14">
    <source>
        <dbReference type="Proteomes" id="UP001461498"/>
    </source>
</evidence>
<sequence>MIIAFLFLYNYASSLVKYINYKRKLIKDEWALLIFDVPKIIGKTIYSEGKELKFSPPLFLQRYEVVKKILKTRNKESLGGILKVIDFGCGELALFPIVKHMKGIEEYVAVDIDKDLLMKCSCRVQPLTFDYLKKRTEPLSVQVLHGSVSEPDSRLINANVVIAIELIEHLYPDVLEDLPYNIFGLIQPEIAIFTTPNSEYNIFFPNFSGFRHDDHKFEWTRDQFQSWANNLVLRYPNYKVVFGGVGESPDCKDFGYCTQIAVFFRNTVKYDSSSNFSDIYKEIRKIDYPFTTEAKQLESIIQYETEKFIARKAHLDCYQQEDNTEIPLKDIHTFILRVCSCSEVQIRNVLSSCGWKIIASKNGTFVLKLSPYADLDNASTTSSSCLEDNNDQPNLSIVQEEEDWDVPTSPITVMEGNDNPARGDRSISPAEIGHQESLTVNNCSVAEVNPEETINVNIIQSLNLTEEARCSSSSCSEKNDTSQPQKIKQKSCCSNSIKNENSVEKLFILTKNPLQKCVSLENVNKESSKTNTGRFSLNIDKYKLLNCDIVCSESSDLHKASARFSVSDSCVPRQEDSCSQSKAADSGYPNSYGQEMDLDLTPEQVDEIITESESSFDGDVDDESGAEDDEPLEIVGDIVRLGENVENGDVANNNRDGEGNNMEAEAAGAVLQFEQVIEDDEIIIGNLAAAILPEVDENRAFLSAGDALIVEQSEVELQSELNQDNIDELVDEIPEWLVNILIEETRNGEEEVVGAGDACMSNTPAPDERINTQSTLTQSDNEQLSDLELFDEPPLELIVEGDMMGGGEPSPDVDEI</sequence>
<dbReference type="EC" id="2.1.1.386" evidence="11"/>
<evidence type="ECO:0000256" key="1">
    <source>
        <dbReference type="ARBA" id="ARBA00001946"/>
    </source>
</evidence>
<keyword evidence="14" id="KW-1185">Reference proteome</keyword>
<evidence type="ECO:0000256" key="5">
    <source>
        <dbReference type="ARBA" id="ARBA00022679"/>
    </source>
</evidence>
<dbReference type="SUPFAM" id="SSF53335">
    <property type="entry name" value="S-adenosyl-L-methionine-dependent methyltransferases"/>
    <property type="match status" value="1"/>
</dbReference>
<accession>A0AAW1CJ70</accession>
<keyword evidence="8" id="KW-0460">Magnesium</keyword>
<comment type="caution">
    <text evidence="13">The sequence shown here is derived from an EMBL/GenBank/DDBJ whole genome shotgun (WGS) entry which is preliminary data.</text>
</comment>
<dbReference type="GO" id="GO:0001510">
    <property type="term" value="P:RNA methylation"/>
    <property type="evidence" value="ECO:0007669"/>
    <property type="project" value="InterPro"/>
</dbReference>
<comment type="cofactor">
    <cofactor evidence="1">
        <name>Mg(2+)</name>
        <dbReference type="ChEBI" id="CHEBI:18420"/>
    </cofactor>
</comment>
<dbReference type="GO" id="GO:0005737">
    <property type="term" value="C:cytoplasm"/>
    <property type="evidence" value="ECO:0007669"/>
    <property type="project" value="TreeGrafter"/>
</dbReference>
<dbReference type="InterPro" id="IPR029063">
    <property type="entry name" value="SAM-dependent_MTases_sf"/>
</dbReference>
<evidence type="ECO:0000256" key="10">
    <source>
        <dbReference type="ARBA" id="ARBA00023158"/>
    </source>
</evidence>
<comment type="catalytic activity">
    <reaction evidence="12">
        <text>small RNA 3'-end nucleotide + S-adenosyl-L-methionine = small RNA 3'-end 2'-O-methylnucleotide + S-adenosyl-L-homocysteine + H(+)</text>
        <dbReference type="Rhea" id="RHEA:37887"/>
        <dbReference type="Rhea" id="RHEA-COMP:10415"/>
        <dbReference type="Rhea" id="RHEA-COMP:10416"/>
        <dbReference type="ChEBI" id="CHEBI:15378"/>
        <dbReference type="ChEBI" id="CHEBI:57856"/>
        <dbReference type="ChEBI" id="CHEBI:59789"/>
        <dbReference type="ChEBI" id="CHEBI:74896"/>
        <dbReference type="ChEBI" id="CHEBI:74898"/>
        <dbReference type="EC" id="2.1.1.386"/>
    </reaction>
</comment>
<evidence type="ECO:0000256" key="2">
    <source>
        <dbReference type="ARBA" id="ARBA00009026"/>
    </source>
</evidence>
<evidence type="ECO:0000256" key="7">
    <source>
        <dbReference type="ARBA" id="ARBA00022723"/>
    </source>
</evidence>
<keyword evidence="6" id="KW-0949">S-adenosyl-L-methionine</keyword>
<evidence type="ECO:0000313" key="13">
    <source>
        <dbReference type="EMBL" id="KAK9498556.1"/>
    </source>
</evidence>
<dbReference type="PANTHER" id="PTHR21404:SF3">
    <property type="entry name" value="SMALL RNA 2'-O-METHYLTRANSFERASE"/>
    <property type="match status" value="1"/>
</dbReference>
<dbReference type="AlphaFoldDB" id="A0AAW1CJ70"/>
<evidence type="ECO:0000256" key="6">
    <source>
        <dbReference type="ARBA" id="ARBA00022691"/>
    </source>
</evidence>
<name>A0AAW1CJ70_9HEMI</name>